<evidence type="ECO:0000313" key="1">
    <source>
        <dbReference type="EMBL" id="GLB44108.1"/>
    </source>
</evidence>
<gene>
    <name evidence="1" type="ORF">LshimejAT787_1600380</name>
</gene>
<protein>
    <submittedName>
        <fullName evidence="1">Uncharacterized protein</fullName>
    </submittedName>
</protein>
<keyword evidence="2" id="KW-1185">Reference proteome</keyword>
<dbReference type="Proteomes" id="UP001063166">
    <property type="component" value="Unassembled WGS sequence"/>
</dbReference>
<dbReference type="EMBL" id="BRPK01000016">
    <property type="protein sequence ID" value="GLB44108.1"/>
    <property type="molecule type" value="Genomic_DNA"/>
</dbReference>
<dbReference type="AlphaFoldDB" id="A0A9P3USZ3"/>
<sequence>MYKMPDYHFADLFGGGQAVRPRAAPKVGPTLDYLDEAVGESNRPDIYEAKKGGPPWTGPDQCERICAGEETQADQTQAAVQSNPVMS</sequence>
<reference evidence="1" key="1">
    <citation type="submission" date="2022-07" db="EMBL/GenBank/DDBJ databases">
        <title>The genome of Lyophyllum shimeji provides insight into the initial evolution of ectomycorrhizal fungal genome.</title>
        <authorList>
            <person name="Kobayashi Y."/>
            <person name="Shibata T."/>
            <person name="Hirakawa H."/>
            <person name="Shigenobu S."/>
            <person name="Nishiyama T."/>
            <person name="Yamada A."/>
            <person name="Hasebe M."/>
            <person name="Kawaguchi M."/>
        </authorList>
    </citation>
    <scope>NUCLEOTIDE SEQUENCE</scope>
    <source>
        <strain evidence="1">AT787</strain>
    </source>
</reference>
<accession>A0A9P3USZ3</accession>
<evidence type="ECO:0000313" key="2">
    <source>
        <dbReference type="Proteomes" id="UP001063166"/>
    </source>
</evidence>
<proteinExistence type="predicted"/>
<comment type="caution">
    <text evidence="1">The sequence shown here is derived from an EMBL/GenBank/DDBJ whole genome shotgun (WGS) entry which is preliminary data.</text>
</comment>
<name>A0A9P3USZ3_LYOSH</name>
<organism evidence="1 2">
    <name type="scientific">Lyophyllum shimeji</name>
    <name type="common">Hon-shimeji</name>
    <name type="synonym">Tricholoma shimeji</name>
    <dbReference type="NCBI Taxonomy" id="47721"/>
    <lineage>
        <taxon>Eukaryota</taxon>
        <taxon>Fungi</taxon>
        <taxon>Dikarya</taxon>
        <taxon>Basidiomycota</taxon>
        <taxon>Agaricomycotina</taxon>
        <taxon>Agaricomycetes</taxon>
        <taxon>Agaricomycetidae</taxon>
        <taxon>Agaricales</taxon>
        <taxon>Tricholomatineae</taxon>
        <taxon>Lyophyllaceae</taxon>
        <taxon>Lyophyllum</taxon>
    </lineage>
</organism>